<dbReference type="SUPFAM" id="SSF54593">
    <property type="entry name" value="Glyoxalase/Bleomycin resistance protein/Dihydroxybiphenyl dioxygenase"/>
    <property type="match status" value="1"/>
</dbReference>
<organism evidence="2 3">
    <name type="scientific">Amycolatopsis ultiminotia</name>
    <dbReference type="NCBI Taxonomy" id="543629"/>
    <lineage>
        <taxon>Bacteria</taxon>
        <taxon>Bacillati</taxon>
        <taxon>Actinomycetota</taxon>
        <taxon>Actinomycetes</taxon>
        <taxon>Pseudonocardiales</taxon>
        <taxon>Pseudonocardiaceae</taxon>
        <taxon>Amycolatopsis</taxon>
    </lineage>
</organism>
<dbReference type="PANTHER" id="PTHR35908:SF1">
    <property type="entry name" value="CONSERVED PROTEIN"/>
    <property type="match status" value="1"/>
</dbReference>
<protein>
    <submittedName>
        <fullName evidence="2">VOC family protein</fullName>
    </submittedName>
</protein>
<comment type="caution">
    <text evidence="2">The sequence shown here is derived from an EMBL/GenBank/DDBJ whole genome shotgun (WGS) entry which is preliminary data.</text>
</comment>
<evidence type="ECO:0000313" key="2">
    <source>
        <dbReference type="EMBL" id="GAA3537126.1"/>
    </source>
</evidence>
<dbReference type="EMBL" id="BAAAZN010000003">
    <property type="protein sequence ID" value="GAA3537126.1"/>
    <property type="molecule type" value="Genomic_DNA"/>
</dbReference>
<dbReference type="CDD" id="cd06587">
    <property type="entry name" value="VOC"/>
    <property type="match status" value="1"/>
</dbReference>
<dbReference type="Pfam" id="PF18029">
    <property type="entry name" value="Glyoxalase_6"/>
    <property type="match status" value="1"/>
</dbReference>
<evidence type="ECO:0000259" key="1">
    <source>
        <dbReference type="Pfam" id="PF18029"/>
    </source>
</evidence>
<dbReference type="Proteomes" id="UP001500689">
    <property type="component" value="Unassembled WGS sequence"/>
</dbReference>
<sequence length="141" mass="15457">MARQLQIAIDCAEPDRLAGFWAAALGYVPEPPPAGHASWAEFSRAVGDRSEAWSALVDPDGFGPRLLFHRVPEPKVAKNRMHLDVLTGGPRGTPKEHRRALVAAEVARLTERGARHLQTVDDEADHFAVLQDPEGNEFCVC</sequence>
<dbReference type="InterPro" id="IPR029068">
    <property type="entry name" value="Glyas_Bleomycin-R_OHBP_Dase"/>
</dbReference>
<accession>A0ABP6VQ99</accession>
<dbReference type="Gene3D" id="3.10.180.10">
    <property type="entry name" value="2,3-Dihydroxybiphenyl 1,2-Dioxygenase, domain 1"/>
    <property type="match status" value="1"/>
</dbReference>
<dbReference type="RefSeq" id="WP_344858007.1">
    <property type="nucleotide sequence ID" value="NZ_BAAAZN010000003.1"/>
</dbReference>
<keyword evidence="3" id="KW-1185">Reference proteome</keyword>
<name>A0ABP6VQ99_9PSEU</name>
<proteinExistence type="predicted"/>
<gene>
    <name evidence="2" type="ORF">GCM10022222_21050</name>
</gene>
<dbReference type="InterPro" id="IPR041581">
    <property type="entry name" value="Glyoxalase_6"/>
</dbReference>
<evidence type="ECO:0000313" key="3">
    <source>
        <dbReference type="Proteomes" id="UP001500689"/>
    </source>
</evidence>
<dbReference type="PANTHER" id="PTHR35908">
    <property type="entry name" value="HYPOTHETICAL FUSION PROTEIN"/>
    <property type="match status" value="1"/>
</dbReference>
<feature type="domain" description="Glyoxalase-like" evidence="1">
    <location>
        <begin position="6"/>
        <end position="141"/>
    </location>
</feature>
<reference evidence="3" key="1">
    <citation type="journal article" date="2019" name="Int. J. Syst. Evol. Microbiol.">
        <title>The Global Catalogue of Microorganisms (GCM) 10K type strain sequencing project: providing services to taxonomists for standard genome sequencing and annotation.</title>
        <authorList>
            <consortium name="The Broad Institute Genomics Platform"/>
            <consortium name="The Broad Institute Genome Sequencing Center for Infectious Disease"/>
            <person name="Wu L."/>
            <person name="Ma J."/>
        </authorList>
    </citation>
    <scope>NUCLEOTIDE SEQUENCE [LARGE SCALE GENOMIC DNA]</scope>
    <source>
        <strain evidence="3">JCM 16898</strain>
    </source>
</reference>